<reference evidence="2 3" key="1">
    <citation type="submission" date="2013-05" db="EMBL/GenBank/DDBJ databases">
        <title>Genome assembly of Chondromyces apiculatus DSM 436.</title>
        <authorList>
            <person name="Sharma G."/>
            <person name="Khatri I."/>
            <person name="Kaur C."/>
            <person name="Mayilraj S."/>
            <person name="Subramanian S."/>
        </authorList>
    </citation>
    <scope>NUCLEOTIDE SEQUENCE [LARGE SCALE GENOMIC DNA]</scope>
    <source>
        <strain evidence="2 3">DSM 436</strain>
    </source>
</reference>
<sequence>MKGATTPTRAVLPGPLLPTTGATLPTARTGGLRHALRALFT</sequence>
<dbReference type="AlphaFoldDB" id="A0A017TGL7"/>
<accession>A0A017TGL7</accession>
<protein>
    <submittedName>
        <fullName evidence="2">Uncharacterized protein</fullName>
    </submittedName>
</protein>
<keyword evidence="3" id="KW-1185">Reference proteome</keyword>
<proteinExistence type="predicted"/>
<gene>
    <name evidence="2" type="ORF">CAP_6982</name>
</gene>
<evidence type="ECO:0000256" key="1">
    <source>
        <dbReference type="SAM" id="MobiDB-lite"/>
    </source>
</evidence>
<evidence type="ECO:0000313" key="3">
    <source>
        <dbReference type="Proteomes" id="UP000019678"/>
    </source>
</evidence>
<feature type="compositionally biased region" description="Low complexity" evidence="1">
    <location>
        <begin position="12"/>
        <end position="25"/>
    </location>
</feature>
<dbReference type="Proteomes" id="UP000019678">
    <property type="component" value="Unassembled WGS sequence"/>
</dbReference>
<dbReference type="STRING" id="1192034.CAP_6982"/>
<comment type="caution">
    <text evidence="2">The sequence shown here is derived from an EMBL/GenBank/DDBJ whole genome shotgun (WGS) entry which is preliminary data.</text>
</comment>
<feature type="region of interest" description="Disordered" evidence="1">
    <location>
        <begin position="1"/>
        <end position="25"/>
    </location>
</feature>
<name>A0A017TGL7_9BACT</name>
<organism evidence="2 3">
    <name type="scientific">Chondromyces apiculatus DSM 436</name>
    <dbReference type="NCBI Taxonomy" id="1192034"/>
    <lineage>
        <taxon>Bacteria</taxon>
        <taxon>Pseudomonadati</taxon>
        <taxon>Myxococcota</taxon>
        <taxon>Polyangia</taxon>
        <taxon>Polyangiales</taxon>
        <taxon>Polyangiaceae</taxon>
        <taxon>Chondromyces</taxon>
    </lineage>
</organism>
<dbReference type="EMBL" id="ASRX01000006">
    <property type="protein sequence ID" value="EYF07960.1"/>
    <property type="molecule type" value="Genomic_DNA"/>
</dbReference>
<evidence type="ECO:0000313" key="2">
    <source>
        <dbReference type="EMBL" id="EYF07960.1"/>
    </source>
</evidence>